<dbReference type="PANTHER" id="PTHR44329">
    <property type="entry name" value="SERINE/THREONINE-PROTEIN KINASE TNNI3K-RELATED"/>
    <property type="match status" value="1"/>
</dbReference>
<organism evidence="3 4">
    <name type="scientific">Monopterus albus</name>
    <name type="common">Swamp eel</name>
    <dbReference type="NCBI Taxonomy" id="43700"/>
    <lineage>
        <taxon>Eukaryota</taxon>
        <taxon>Metazoa</taxon>
        <taxon>Chordata</taxon>
        <taxon>Craniata</taxon>
        <taxon>Vertebrata</taxon>
        <taxon>Euteleostomi</taxon>
        <taxon>Actinopterygii</taxon>
        <taxon>Neopterygii</taxon>
        <taxon>Teleostei</taxon>
        <taxon>Neoteleostei</taxon>
        <taxon>Acanthomorphata</taxon>
        <taxon>Anabantaria</taxon>
        <taxon>Synbranchiformes</taxon>
        <taxon>Synbranchidae</taxon>
        <taxon>Monopterus</taxon>
    </lineage>
</organism>
<dbReference type="Pfam" id="PF07714">
    <property type="entry name" value="PK_Tyr_Ser-Thr"/>
    <property type="match status" value="1"/>
</dbReference>
<feature type="domain" description="Protein kinase" evidence="2">
    <location>
        <begin position="17"/>
        <end position="291"/>
    </location>
</feature>
<dbReference type="SUPFAM" id="SSF56112">
    <property type="entry name" value="Protein kinase-like (PK-like)"/>
    <property type="match status" value="1"/>
</dbReference>
<dbReference type="RefSeq" id="XP_020442500.1">
    <property type="nucleotide sequence ID" value="XM_020586844.1"/>
</dbReference>
<dbReference type="InterPro" id="IPR001245">
    <property type="entry name" value="Ser-Thr/Tyr_kinase_cat_dom"/>
</dbReference>
<name>A0A3Q3J5B1_MONAL</name>
<dbReference type="OrthoDB" id="4062651at2759"/>
<feature type="region of interest" description="Disordered" evidence="1">
    <location>
        <begin position="360"/>
        <end position="420"/>
    </location>
</feature>
<dbReference type="STRING" id="43700.ENSMALP00000011875"/>
<evidence type="ECO:0000256" key="1">
    <source>
        <dbReference type="SAM" id="MobiDB-lite"/>
    </source>
</evidence>
<dbReference type="PROSITE" id="PS00108">
    <property type="entry name" value="PROTEIN_KINASE_ST"/>
    <property type="match status" value="1"/>
</dbReference>
<dbReference type="AlphaFoldDB" id="A0A3Q3J5B1"/>
<keyword evidence="4" id="KW-1185">Reference proteome</keyword>
<feature type="compositionally biased region" description="Low complexity" evidence="1">
    <location>
        <begin position="396"/>
        <end position="408"/>
    </location>
</feature>
<dbReference type="GeneID" id="109952017"/>
<dbReference type="KEGG" id="malb:109952017"/>
<evidence type="ECO:0000313" key="3">
    <source>
        <dbReference type="Ensembl" id="ENSMALP00000011875.1"/>
    </source>
</evidence>
<reference evidence="3" key="2">
    <citation type="submission" date="2025-09" db="UniProtKB">
        <authorList>
            <consortium name="Ensembl"/>
        </authorList>
    </citation>
    <scope>IDENTIFICATION</scope>
</reference>
<dbReference type="InterPro" id="IPR008271">
    <property type="entry name" value="Ser/Thr_kinase_AS"/>
</dbReference>
<dbReference type="GO" id="GO:0004706">
    <property type="term" value="F:JUN kinase kinase kinase activity"/>
    <property type="evidence" value="ECO:0007669"/>
    <property type="project" value="TreeGrafter"/>
</dbReference>
<feature type="region of interest" description="Disordered" evidence="1">
    <location>
        <begin position="475"/>
        <end position="508"/>
    </location>
</feature>
<accession>A0A3Q3J5B1</accession>
<sequence>MALTSCPQPALIADSILRDWVVIDSGGFGQIHKARHQQWCCDVAIKLLHYDDGSSSSLLHEVSMMRQGSSPYVIQVLGIYQGRPPSSGPSKQLGLVMEFMERGSVASLQKNLGGAPPWPLVCRLAHEVALGINFLHSLSPAMLHLDLKPSNVLLDSHLKAKLTDFGLAQVYQSATRASKKNCKDEGGTISYMPPEAFSLSYSPTKASDIYSYGILLWSIVTGKQPYPNALSSVVRLRIPRGDRPSLKEISCQATGCAGLTGLIELMATCWEERVDKRPTSRECTTVTEEVFKMHKHAVVDAVHQVLKRLDQNEEERITEQFQRVHITEAAAHAGVGAGNIYDSVPTGRPPVQEMAGDWTTNQRDKARAKDYPSPQHSSVHHVDQTHSSKDHRLKVSSVHPIASSPSSPLIRSPQARTKAPQAAFRENLFPQYQRQHSSPDTLRCDLPVPRTISINLSHVNGVQCGNNNTMYISAPDPLERKRHPTAPSSVNIPGPRSGSWNDKKSGAD</sequence>
<evidence type="ECO:0000259" key="2">
    <source>
        <dbReference type="PROSITE" id="PS50011"/>
    </source>
</evidence>
<dbReference type="CTD" id="11035"/>
<dbReference type="SMART" id="SM00220">
    <property type="entry name" value="S_TKc"/>
    <property type="match status" value="1"/>
</dbReference>
<dbReference type="PROSITE" id="PS50011">
    <property type="entry name" value="PROTEIN_KINASE_DOM"/>
    <property type="match status" value="1"/>
</dbReference>
<dbReference type="InterPro" id="IPR011009">
    <property type="entry name" value="Kinase-like_dom_sf"/>
</dbReference>
<dbReference type="PANTHER" id="PTHR44329:SF297">
    <property type="entry name" value="RECEPTOR-INTERACTING SERINE_THREONINE-PROTEIN KINASE 3"/>
    <property type="match status" value="1"/>
</dbReference>
<dbReference type="InterPro" id="IPR000719">
    <property type="entry name" value="Prot_kinase_dom"/>
</dbReference>
<evidence type="ECO:0000313" key="4">
    <source>
        <dbReference type="Proteomes" id="UP000261600"/>
    </source>
</evidence>
<dbReference type="Ensembl" id="ENSMALT00000012130.1">
    <property type="protein sequence ID" value="ENSMALP00000011875.1"/>
    <property type="gene ID" value="ENSMALG00000008412.1"/>
</dbReference>
<dbReference type="Gene3D" id="1.10.510.10">
    <property type="entry name" value="Transferase(Phosphotransferase) domain 1"/>
    <property type="match status" value="1"/>
</dbReference>
<reference evidence="3" key="1">
    <citation type="submission" date="2025-08" db="UniProtKB">
        <authorList>
            <consortium name="Ensembl"/>
        </authorList>
    </citation>
    <scope>IDENTIFICATION</scope>
</reference>
<dbReference type="InterPro" id="IPR051681">
    <property type="entry name" value="Ser/Thr_Kinases-Pseudokinases"/>
</dbReference>
<feature type="compositionally biased region" description="Basic and acidic residues" evidence="1">
    <location>
        <begin position="380"/>
        <end position="390"/>
    </location>
</feature>
<protein>
    <recommendedName>
        <fullName evidence="2">Protein kinase domain-containing protein</fullName>
    </recommendedName>
</protein>
<dbReference type="GO" id="GO:0005524">
    <property type="term" value="F:ATP binding"/>
    <property type="evidence" value="ECO:0007669"/>
    <property type="project" value="InterPro"/>
</dbReference>
<proteinExistence type="predicted"/>
<dbReference type="Proteomes" id="UP000261600">
    <property type="component" value="Unplaced"/>
</dbReference>